<protein>
    <submittedName>
        <fullName evidence="1">Calcium-binding protein</fullName>
    </submittedName>
</protein>
<comment type="caution">
    <text evidence="1">The sequence shown here is derived from an EMBL/GenBank/DDBJ whole genome shotgun (WGS) entry which is preliminary data.</text>
</comment>
<proteinExistence type="predicted"/>
<dbReference type="InterPro" id="IPR001343">
    <property type="entry name" value="Hemolysn_Ca-bd"/>
</dbReference>
<dbReference type="Proteomes" id="UP001595420">
    <property type="component" value="Unassembled WGS sequence"/>
</dbReference>
<name>A0ABV7BU05_9PROT</name>
<evidence type="ECO:0000313" key="1">
    <source>
        <dbReference type="EMBL" id="MFC3000196.1"/>
    </source>
</evidence>
<dbReference type="RefSeq" id="WP_216836240.1">
    <property type="nucleotide sequence ID" value="NZ_JAFNJS010000002.1"/>
</dbReference>
<dbReference type="EMBL" id="JBHRSB010000002">
    <property type="protein sequence ID" value="MFC3000196.1"/>
    <property type="molecule type" value="Genomic_DNA"/>
</dbReference>
<accession>A0ABV7BU05</accession>
<sequence>MASAPKSLPTAPVPLDDAALDQVTGGTSFSAFMTSRITFAGDDNVTLSDSGESVGGKAGDDTLYGVGGNDTLDGQAGDDVLVGGQGDDKLMGGFGSDTFIIGQGDGNDRIFGERNTNLGEHIGRGDTDTIVINNYDWGDIRIEFSKGGFSGEMQPDGTRALSTNSAGVIYFGDQRVEFRGIERIQVPNGAG</sequence>
<dbReference type="PROSITE" id="PS00330">
    <property type="entry name" value="HEMOLYSIN_CALCIUM"/>
    <property type="match status" value="2"/>
</dbReference>
<organism evidence="1 2">
    <name type="scientific">Falsiroseomonas tokyonensis</name>
    <dbReference type="NCBI Taxonomy" id="430521"/>
    <lineage>
        <taxon>Bacteria</taxon>
        <taxon>Pseudomonadati</taxon>
        <taxon>Pseudomonadota</taxon>
        <taxon>Alphaproteobacteria</taxon>
        <taxon>Acetobacterales</taxon>
        <taxon>Roseomonadaceae</taxon>
        <taxon>Falsiroseomonas</taxon>
    </lineage>
</organism>
<gene>
    <name evidence="1" type="ORF">ACFOD3_09845</name>
</gene>
<dbReference type="InterPro" id="IPR018511">
    <property type="entry name" value="Hemolysin-typ_Ca-bd_CS"/>
</dbReference>
<evidence type="ECO:0000313" key="2">
    <source>
        <dbReference type="Proteomes" id="UP001595420"/>
    </source>
</evidence>
<reference evidence="2" key="1">
    <citation type="journal article" date="2019" name="Int. J. Syst. Evol. Microbiol.">
        <title>The Global Catalogue of Microorganisms (GCM) 10K type strain sequencing project: providing services to taxonomists for standard genome sequencing and annotation.</title>
        <authorList>
            <consortium name="The Broad Institute Genomics Platform"/>
            <consortium name="The Broad Institute Genome Sequencing Center for Infectious Disease"/>
            <person name="Wu L."/>
            <person name="Ma J."/>
        </authorList>
    </citation>
    <scope>NUCLEOTIDE SEQUENCE [LARGE SCALE GENOMIC DNA]</scope>
    <source>
        <strain evidence="2">CGMCC 1.16855</strain>
    </source>
</reference>
<dbReference type="Pfam" id="PF00353">
    <property type="entry name" value="HemolysinCabind"/>
    <property type="match status" value="2"/>
</dbReference>
<keyword evidence="2" id="KW-1185">Reference proteome</keyword>